<protein>
    <recommendedName>
        <fullName evidence="3">Bacterial mobilisation domain-containing protein</fullName>
    </recommendedName>
</protein>
<reference evidence="1 2" key="1">
    <citation type="submission" date="2022-07" db="EMBL/GenBank/DDBJ databases">
        <title>Methylomonas rivi sp. nov., Methylomonas rosea sp. nov., Methylomonas aureus sp. nov. and Methylomonas subterranea sp. nov., four novel methanotrophs isolated from a freshwater creek and the deep terrestrial subsurface.</title>
        <authorList>
            <person name="Abin C."/>
            <person name="Sankaranarayanan K."/>
            <person name="Garner C."/>
            <person name="Sindelar R."/>
            <person name="Kotary K."/>
            <person name="Garner R."/>
            <person name="Barclay S."/>
            <person name="Lawson P."/>
            <person name="Krumholz L."/>
        </authorList>
    </citation>
    <scope>NUCLEOTIDE SEQUENCE [LARGE SCALE GENOMIC DNA]</scope>
    <source>
        <strain evidence="1 2">SURF-2</strain>
    </source>
</reference>
<dbReference type="EMBL" id="JANIBJ010000042">
    <property type="protein sequence ID" value="MCQ8105947.1"/>
    <property type="molecule type" value="Genomic_DNA"/>
</dbReference>
<sequence length="187" mass="20870">MTGKTEVIRFRIHEDLKAALFALAEKRRIDVSKLIIGEITRLLREDEDGAPAPPSSPLHAQSETVHELTGQLCFRPLPGDELYVKQYGEGRQLTPGIILKLVLRGWINKNAPMPRDELLALGVTSNHLAAIGRNLNQFAKLAHSGRWPDSHELIDLLEETAQLTNRASEEIDAVVRANLLSWENEDG</sequence>
<evidence type="ECO:0008006" key="3">
    <source>
        <dbReference type="Google" id="ProtNLM"/>
    </source>
</evidence>
<comment type="caution">
    <text evidence="1">The sequence shown here is derived from an EMBL/GenBank/DDBJ whole genome shotgun (WGS) entry which is preliminary data.</text>
</comment>
<accession>A0ABT1TLI2</accession>
<name>A0ABT1TLI2_9GAMM</name>
<dbReference type="RefSeq" id="WP_256603985.1">
    <property type="nucleotide sequence ID" value="NZ_JANIBJ010000042.1"/>
</dbReference>
<evidence type="ECO:0000313" key="1">
    <source>
        <dbReference type="EMBL" id="MCQ8105947.1"/>
    </source>
</evidence>
<dbReference type="Proteomes" id="UP001524499">
    <property type="component" value="Unassembled WGS sequence"/>
</dbReference>
<keyword evidence="2" id="KW-1185">Reference proteome</keyword>
<evidence type="ECO:0000313" key="2">
    <source>
        <dbReference type="Proteomes" id="UP001524499"/>
    </source>
</evidence>
<proteinExistence type="predicted"/>
<organism evidence="1 2">
    <name type="scientific">Methylomonas subterranea</name>
    <dbReference type="NCBI Taxonomy" id="2952225"/>
    <lineage>
        <taxon>Bacteria</taxon>
        <taxon>Pseudomonadati</taxon>
        <taxon>Pseudomonadota</taxon>
        <taxon>Gammaproteobacteria</taxon>
        <taxon>Methylococcales</taxon>
        <taxon>Methylococcaceae</taxon>
        <taxon>Methylomonas</taxon>
    </lineage>
</organism>
<gene>
    <name evidence="1" type="ORF">NP590_17700</name>
</gene>